<dbReference type="Proteomes" id="UP000055019">
    <property type="component" value="Unassembled WGS sequence"/>
</dbReference>
<dbReference type="PANTHER" id="PTHR43126:SF2">
    <property type="entry name" value="D-ALANYL-D-ALANINE DIPEPTIDASE"/>
    <property type="match status" value="1"/>
</dbReference>
<comment type="caution">
    <text evidence="10">The sequence shown here is derived from an EMBL/GenBank/DDBJ whole genome shotgun (WGS) entry which is preliminary data.</text>
</comment>
<dbReference type="GO" id="GO:0006508">
    <property type="term" value="P:proteolysis"/>
    <property type="evidence" value="ECO:0007669"/>
    <property type="project" value="UniProtKB-KW"/>
</dbReference>
<comment type="similarity">
    <text evidence="9">Belongs to the peptidase M15D family.</text>
</comment>
<dbReference type="AlphaFoldDB" id="A0A158JU65"/>
<dbReference type="Gene3D" id="3.30.1380.10">
    <property type="match status" value="1"/>
</dbReference>
<feature type="active site" description="Proton donor/acceptor" evidence="9">
    <location>
        <position position="190"/>
    </location>
</feature>
<dbReference type="Pfam" id="PF01427">
    <property type="entry name" value="Peptidase_M15"/>
    <property type="match status" value="1"/>
</dbReference>
<keyword evidence="11" id="KW-1185">Reference proteome</keyword>
<dbReference type="PANTHER" id="PTHR43126">
    <property type="entry name" value="D-ALANYL-D-ALANINE DIPEPTIDASE"/>
    <property type="match status" value="1"/>
</dbReference>
<dbReference type="CDD" id="cd14843">
    <property type="entry name" value="D-Ala-D-Ala_dipeptidase_like"/>
    <property type="match status" value="1"/>
</dbReference>
<keyword evidence="5 9" id="KW-0862">Zinc</keyword>
<dbReference type="InterPro" id="IPR000755">
    <property type="entry name" value="A_A_dipeptidase"/>
</dbReference>
<dbReference type="GO" id="GO:0008237">
    <property type="term" value="F:metallopeptidase activity"/>
    <property type="evidence" value="ECO:0007669"/>
    <property type="project" value="UniProtKB-KW"/>
</dbReference>
<dbReference type="GO" id="GO:0160237">
    <property type="term" value="F:D-Ala-D-Ala dipeptidase activity"/>
    <property type="evidence" value="ECO:0007669"/>
    <property type="project" value="UniProtKB-EC"/>
</dbReference>
<comment type="cofactor">
    <cofactor evidence="9">
        <name>Zn(2+)</name>
        <dbReference type="ChEBI" id="CHEBI:29105"/>
    </cofactor>
    <text evidence="9">Binds 1 zinc ion per subunit.</text>
</comment>
<feature type="binding site" evidence="9">
    <location>
        <position position="193"/>
    </location>
    <ligand>
        <name>Zn(2+)</name>
        <dbReference type="ChEBI" id="CHEBI:29105"/>
        <note>catalytic</note>
    </ligand>
</feature>
<comment type="function">
    <text evidence="9">Catalyzes hydrolysis of the D-alanyl-D-alanine dipeptide.</text>
</comment>
<keyword evidence="7 9" id="KW-0482">Metalloprotease</keyword>
<evidence type="ECO:0000256" key="4">
    <source>
        <dbReference type="ARBA" id="ARBA00022801"/>
    </source>
</evidence>
<evidence type="ECO:0000256" key="8">
    <source>
        <dbReference type="ARBA" id="ARBA00023316"/>
    </source>
</evidence>
<organism evidence="10 11">
    <name type="scientific">Caballeronia arvi</name>
    <dbReference type="NCBI Taxonomy" id="1777135"/>
    <lineage>
        <taxon>Bacteria</taxon>
        <taxon>Pseudomonadati</taxon>
        <taxon>Pseudomonadota</taxon>
        <taxon>Betaproteobacteria</taxon>
        <taxon>Burkholderiales</taxon>
        <taxon>Burkholderiaceae</taxon>
        <taxon>Caballeronia</taxon>
    </lineage>
</organism>
<keyword evidence="4 9" id="KW-0378">Hydrolase</keyword>
<protein>
    <recommendedName>
        <fullName evidence="9">D-alanyl-D-alanine dipeptidase</fullName>
        <shortName evidence="9">D-Ala-D-Ala dipeptidase</shortName>
        <ecNumber evidence="9">3.4.13.22</ecNumber>
    </recommendedName>
</protein>
<dbReference type="EC" id="3.4.13.22" evidence="9"/>
<sequence length="237" mass="26371">MLTLSHPTIKKMNCIDGDEPFVNISGLDGRIAVDSSRQLITSRSGYFSWVRADVAQRLVAAARLLPREYQLLVVEGYRPLEVQRKYFDDYTATLREAHAYVDEAALYEMVSKWVAPPDVGGHPAGAALDLTLQFADGRHVEMGSVVNANDAESSGACYTDSSFITREAAKNRTVLFTAMSAAGFVNYPSEWWHWSYGDRYRAVVNNMPFALYGPVEETAFLRDAVHDAATSARNLNF</sequence>
<dbReference type="EMBL" id="FCOM02000019">
    <property type="protein sequence ID" value="SAL71830.1"/>
    <property type="molecule type" value="Genomic_DNA"/>
</dbReference>
<keyword evidence="3 9" id="KW-0479">Metal-binding</keyword>
<comment type="catalytic activity">
    <reaction evidence="1 9">
        <text>D-alanyl-D-alanine + H2O = 2 D-alanine</text>
        <dbReference type="Rhea" id="RHEA:20661"/>
        <dbReference type="ChEBI" id="CHEBI:15377"/>
        <dbReference type="ChEBI" id="CHEBI:57416"/>
        <dbReference type="ChEBI" id="CHEBI:57822"/>
        <dbReference type="EC" id="3.4.13.22"/>
    </reaction>
</comment>
<evidence type="ECO:0000256" key="7">
    <source>
        <dbReference type="ARBA" id="ARBA00023049"/>
    </source>
</evidence>
<dbReference type="InterPro" id="IPR009045">
    <property type="entry name" value="Zn_M74/Hedgehog-like"/>
</dbReference>
<evidence type="ECO:0000256" key="1">
    <source>
        <dbReference type="ARBA" id="ARBA00001362"/>
    </source>
</evidence>
<evidence type="ECO:0000313" key="10">
    <source>
        <dbReference type="EMBL" id="SAL71830.1"/>
    </source>
</evidence>
<dbReference type="GO" id="GO:0071555">
    <property type="term" value="P:cell wall organization"/>
    <property type="evidence" value="ECO:0007669"/>
    <property type="project" value="UniProtKB-KW"/>
</dbReference>
<evidence type="ECO:0000256" key="9">
    <source>
        <dbReference type="HAMAP-Rule" id="MF_01924"/>
    </source>
</evidence>
<dbReference type="OrthoDB" id="9801430at2"/>
<evidence type="ECO:0000313" key="11">
    <source>
        <dbReference type="Proteomes" id="UP000055019"/>
    </source>
</evidence>
<dbReference type="SUPFAM" id="SSF55166">
    <property type="entry name" value="Hedgehog/DD-peptidase"/>
    <property type="match status" value="1"/>
</dbReference>
<evidence type="ECO:0000256" key="3">
    <source>
        <dbReference type="ARBA" id="ARBA00022723"/>
    </source>
</evidence>
<keyword evidence="6 9" id="KW-0224">Dipeptidase</keyword>
<accession>A0A158JU65</accession>
<evidence type="ECO:0000256" key="5">
    <source>
        <dbReference type="ARBA" id="ARBA00022833"/>
    </source>
</evidence>
<feature type="binding site" evidence="9">
    <location>
        <position position="122"/>
    </location>
    <ligand>
        <name>Zn(2+)</name>
        <dbReference type="ChEBI" id="CHEBI:29105"/>
        <note>catalytic</note>
    </ligand>
</feature>
<name>A0A158JU65_9BURK</name>
<dbReference type="HAMAP" id="MF_01924">
    <property type="entry name" value="A_A_dipeptidase"/>
    <property type="match status" value="1"/>
</dbReference>
<dbReference type="RefSeq" id="WP_061148715.1">
    <property type="nucleotide sequence ID" value="NZ_FCOM02000019.1"/>
</dbReference>
<keyword evidence="8" id="KW-0961">Cell wall biogenesis/degradation</keyword>
<keyword evidence="2 9" id="KW-0645">Protease</keyword>
<dbReference type="GO" id="GO:0008270">
    <property type="term" value="F:zinc ion binding"/>
    <property type="evidence" value="ECO:0007669"/>
    <property type="project" value="UniProtKB-UniRule"/>
</dbReference>
<feature type="site" description="Transition state stabilizer" evidence="9">
    <location>
        <position position="78"/>
    </location>
</feature>
<evidence type="ECO:0000256" key="2">
    <source>
        <dbReference type="ARBA" id="ARBA00022670"/>
    </source>
</evidence>
<evidence type="ECO:0000256" key="6">
    <source>
        <dbReference type="ARBA" id="ARBA00022997"/>
    </source>
</evidence>
<proteinExistence type="inferred from homology"/>
<gene>
    <name evidence="9" type="primary">ddpX</name>
    <name evidence="10" type="ORF">AWB74_04262</name>
</gene>
<feature type="binding site" evidence="9">
    <location>
        <position position="129"/>
    </location>
    <ligand>
        <name>Zn(2+)</name>
        <dbReference type="ChEBI" id="CHEBI:29105"/>
        <note>catalytic</note>
    </ligand>
</feature>
<reference evidence="10" key="1">
    <citation type="submission" date="2016-01" db="EMBL/GenBank/DDBJ databases">
        <authorList>
            <person name="Peeters C."/>
        </authorList>
    </citation>
    <scope>NUCLEOTIDE SEQUENCE [LARGE SCALE GENOMIC DNA]</scope>
    <source>
        <strain evidence="10">LMG 29317</strain>
    </source>
</reference>